<dbReference type="InterPro" id="IPR030616">
    <property type="entry name" value="Aur-like"/>
</dbReference>
<feature type="domain" description="Protein kinase" evidence="11">
    <location>
        <begin position="216"/>
        <end position="516"/>
    </location>
</feature>
<keyword evidence="5 7" id="KW-0067">ATP-binding</keyword>
<dbReference type="InterPro" id="IPR008271">
    <property type="entry name" value="Ser/Thr_kinase_AS"/>
</dbReference>
<feature type="active site" description="Proton acceptor" evidence="6">
    <location>
        <position position="339"/>
    </location>
</feature>
<dbReference type="GO" id="GO:0005524">
    <property type="term" value="F:ATP binding"/>
    <property type="evidence" value="ECO:0007669"/>
    <property type="project" value="UniProtKB-UniRule"/>
</dbReference>
<evidence type="ECO:0000313" key="14">
    <source>
        <dbReference type="Proteomes" id="UP000266841"/>
    </source>
</evidence>
<keyword evidence="2" id="KW-0808">Transferase</keyword>
<keyword evidence="1" id="KW-0723">Serine/threonine-protein kinase</keyword>
<dbReference type="PROSITE" id="PS50873">
    <property type="entry name" value="PEROXIDASE_4"/>
    <property type="match status" value="1"/>
</dbReference>
<feature type="region of interest" description="Disordered" evidence="10">
    <location>
        <begin position="76"/>
        <end position="95"/>
    </location>
</feature>
<dbReference type="GO" id="GO:0004601">
    <property type="term" value="F:peroxidase activity"/>
    <property type="evidence" value="ECO:0007669"/>
    <property type="project" value="InterPro"/>
</dbReference>
<evidence type="ECO:0000256" key="3">
    <source>
        <dbReference type="ARBA" id="ARBA00022741"/>
    </source>
</evidence>
<evidence type="ECO:0000256" key="2">
    <source>
        <dbReference type="ARBA" id="ARBA00022679"/>
    </source>
</evidence>
<dbReference type="PROSITE" id="PS00108">
    <property type="entry name" value="PROTEIN_KINASE_ST"/>
    <property type="match status" value="1"/>
</dbReference>
<organism evidence="13 14">
    <name type="scientific">Thalassiosira oceanica</name>
    <name type="common">Marine diatom</name>
    <dbReference type="NCBI Taxonomy" id="159749"/>
    <lineage>
        <taxon>Eukaryota</taxon>
        <taxon>Sar</taxon>
        <taxon>Stramenopiles</taxon>
        <taxon>Ochrophyta</taxon>
        <taxon>Bacillariophyta</taxon>
        <taxon>Coscinodiscophyceae</taxon>
        <taxon>Thalassiosirophycidae</taxon>
        <taxon>Thalassiosirales</taxon>
        <taxon>Thalassiosiraceae</taxon>
        <taxon>Thalassiosira</taxon>
    </lineage>
</organism>
<dbReference type="SUPFAM" id="SSF56112">
    <property type="entry name" value="Protein kinase-like (PK-like)"/>
    <property type="match status" value="1"/>
</dbReference>
<dbReference type="OrthoDB" id="48061at2759"/>
<feature type="compositionally biased region" description="Basic residues" evidence="10">
    <location>
        <begin position="391"/>
        <end position="405"/>
    </location>
</feature>
<dbReference type="Gene3D" id="1.10.510.10">
    <property type="entry name" value="Transferase(Phosphotransferase) domain 1"/>
    <property type="match status" value="1"/>
</dbReference>
<evidence type="ECO:0000259" key="12">
    <source>
        <dbReference type="PROSITE" id="PS50873"/>
    </source>
</evidence>
<evidence type="ECO:0000256" key="7">
    <source>
        <dbReference type="PIRSR" id="PIRSR630616-2"/>
    </source>
</evidence>
<dbReference type="InterPro" id="IPR011009">
    <property type="entry name" value="Kinase-like_dom_sf"/>
</dbReference>
<sequence>MGCNTSKQSLPSLSSSSNDSNYSVASPGNGGAKRDANLGATPFNGTVASSSSSSGFSDGVKYSRLVSNMFSSTAVSISDDSSSSSSISSIDRSSSGGFDVVIQRNAIASFSQSTAGESVVEDWLAVADEESTTMTSAYASVMNSTLSSAPRGGPARTRTPSFCLSPSVQISKRDDNGEVEVVKNTTEVSRGHVRLPKTAAATKGSWLTNRYCVNDYIILDLIGKGAHAEVRMAKNKTSNQLFAIKIMNRSAATDMRKEVDILKAIRHPNVLRLFEVIDDDRVDNVYLVTEHCERGDLMSIVKNLAASRSSIPERDVKIIARQVIDGLGHLHSRGIVHADLKPSNILVKDDGRAVLADFGISEICRIRVNTSGTPVFSNRKQSDSLHEPGSRRRRGARRPARRRLFSGRDGVLPPLRQAALRGEGTGGEREDAGPVPSGQARGPRVSGGRSRRGPQVVPRRVPGEETREEDDSRRGERAPMASTLKPDGACIYIFTSCMSSLHYNVNHYLLFITNSS</sequence>
<evidence type="ECO:0000256" key="1">
    <source>
        <dbReference type="ARBA" id="ARBA00022527"/>
    </source>
</evidence>
<feature type="compositionally biased region" description="Low complexity" evidence="10">
    <location>
        <begin position="1"/>
        <end position="26"/>
    </location>
</feature>
<name>K0S8M4_THAOC</name>
<evidence type="ECO:0008006" key="15">
    <source>
        <dbReference type="Google" id="ProtNLM"/>
    </source>
</evidence>
<dbReference type="GO" id="GO:0004674">
    <property type="term" value="F:protein serine/threonine kinase activity"/>
    <property type="evidence" value="ECO:0007669"/>
    <property type="project" value="UniProtKB-KW"/>
</dbReference>
<dbReference type="PROSITE" id="PS00107">
    <property type="entry name" value="PROTEIN_KINASE_ATP"/>
    <property type="match status" value="1"/>
</dbReference>
<feature type="region of interest" description="Disordered" evidence="10">
    <location>
        <begin position="373"/>
        <end position="408"/>
    </location>
</feature>
<reference evidence="13 14" key="1">
    <citation type="journal article" date="2012" name="Genome Biol.">
        <title>Genome and low-iron response of an oceanic diatom adapted to chronic iron limitation.</title>
        <authorList>
            <person name="Lommer M."/>
            <person name="Specht M."/>
            <person name="Roy A.S."/>
            <person name="Kraemer L."/>
            <person name="Andreson R."/>
            <person name="Gutowska M.A."/>
            <person name="Wolf J."/>
            <person name="Bergner S.V."/>
            <person name="Schilhabel M.B."/>
            <person name="Klostermeier U.C."/>
            <person name="Beiko R.G."/>
            <person name="Rosenstiel P."/>
            <person name="Hippler M."/>
            <person name="Laroche J."/>
        </authorList>
    </citation>
    <scope>NUCLEOTIDE SEQUENCE [LARGE SCALE GENOMIC DNA]</scope>
    <source>
        <strain evidence="13 14">CCMP1005</strain>
    </source>
</reference>
<dbReference type="InterPro" id="IPR017441">
    <property type="entry name" value="Protein_kinase_ATP_BS"/>
</dbReference>
<feature type="cross-link" description="Glycyl lysine isopeptide (Lys-Gly) (interchain with G-Cter in SUMO2)" evidence="8">
    <location>
        <position position="341"/>
    </location>
</feature>
<keyword evidence="4" id="KW-0418">Kinase</keyword>
<dbReference type="PANTHER" id="PTHR24350">
    <property type="entry name" value="SERINE/THREONINE-PROTEIN KINASE IAL-RELATED"/>
    <property type="match status" value="1"/>
</dbReference>
<feature type="binding site" evidence="7 9">
    <location>
        <position position="245"/>
    </location>
    <ligand>
        <name>ATP</name>
        <dbReference type="ChEBI" id="CHEBI:30616"/>
    </ligand>
</feature>
<feature type="compositionally biased region" description="Low complexity" evidence="10">
    <location>
        <begin position="441"/>
        <end position="460"/>
    </location>
</feature>
<proteinExistence type="predicted"/>
<dbReference type="InterPro" id="IPR000719">
    <property type="entry name" value="Prot_kinase_dom"/>
</dbReference>
<protein>
    <recommendedName>
        <fullName evidence="15">Protein kinase domain-containing protein</fullName>
    </recommendedName>
</protein>
<dbReference type="AlphaFoldDB" id="K0S8M4"/>
<gene>
    <name evidence="13" type="ORF">THAOC_22778</name>
</gene>
<comment type="caution">
    <text evidence="13">The sequence shown here is derived from an EMBL/GenBank/DDBJ whole genome shotgun (WGS) entry which is preliminary data.</text>
</comment>
<evidence type="ECO:0000259" key="11">
    <source>
        <dbReference type="PROSITE" id="PS50011"/>
    </source>
</evidence>
<evidence type="ECO:0000256" key="4">
    <source>
        <dbReference type="ARBA" id="ARBA00022777"/>
    </source>
</evidence>
<dbReference type="SMART" id="SM00220">
    <property type="entry name" value="S_TKc"/>
    <property type="match status" value="1"/>
</dbReference>
<accession>K0S8M4</accession>
<evidence type="ECO:0000256" key="6">
    <source>
        <dbReference type="PIRSR" id="PIRSR630616-1"/>
    </source>
</evidence>
<feature type="compositionally biased region" description="Basic and acidic residues" evidence="10">
    <location>
        <begin position="461"/>
        <end position="477"/>
    </location>
</feature>
<feature type="compositionally biased region" description="Basic and acidic residues" evidence="10">
    <location>
        <begin position="380"/>
        <end position="390"/>
    </location>
</feature>
<dbReference type="eggNOG" id="KOG0606">
    <property type="taxonomic scope" value="Eukaryota"/>
</dbReference>
<feature type="binding site" evidence="7">
    <location>
        <position position="357"/>
    </location>
    <ligand>
        <name>ATP</name>
        <dbReference type="ChEBI" id="CHEBI:30616"/>
    </ligand>
</feature>
<dbReference type="GO" id="GO:0006979">
    <property type="term" value="P:response to oxidative stress"/>
    <property type="evidence" value="ECO:0007669"/>
    <property type="project" value="InterPro"/>
</dbReference>
<evidence type="ECO:0000256" key="9">
    <source>
        <dbReference type="PROSITE-ProRule" id="PRU10141"/>
    </source>
</evidence>
<dbReference type="FunFam" id="3.30.200.20:FF:000042">
    <property type="entry name" value="Aurora kinase A"/>
    <property type="match status" value="1"/>
</dbReference>
<dbReference type="PROSITE" id="PS50011">
    <property type="entry name" value="PROTEIN_KINASE_DOM"/>
    <property type="match status" value="1"/>
</dbReference>
<dbReference type="InterPro" id="IPR002016">
    <property type="entry name" value="Haem_peroxidase"/>
</dbReference>
<dbReference type="Pfam" id="PF00069">
    <property type="entry name" value="Pkinase"/>
    <property type="match status" value="1"/>
</dbReference>
<feature type="region of interest" description="Disordered" evidence="10">
    <location>
        <begin position="1"/>
        <end position="38"/>
    </location>
</feature>
<evidence type="ECO:0000256" key="5">
    <source>
        <dbReference type="ARBA" id="ARBA00022840"/>
    </source>
</evidence>
<feature type="domain" description="Plant heme peroxidase family profile" evidence="12">
    <location>
        <begin position="56"/>
        <end position="299"/>
    </location>
</feature>
<feature type="region of interest" description="Disordered" evidence="10">
    <location>
        <begin position="421"/>
        <end position="482"/>
    </location>
</feature>
<evidence type="ECO:0000256" key="10">
    <source>
        <dbReference type="SAM" id="MobiDB-lite"/>
    </source>
</evidence>
<evidence type="ECO:0000313" key="13">
    <source>
        <dbReference type="EMBL" id="EJK57206.1"/>
    </source>
</evidence>
<dbReference type="EMBL" id="AGNL01029094">
    <property type="protein sequence ID" value="EJK57206.1"/>
    <property type="molecule type" value="Genomic_DNA"/>
</dbReference>
<dbReference type="GO" id="GO:0020037">
    <property type="term" value="F:heme binding"/>
    <property type="evidence" value="ECO:0007669"/>
    <property type="project" value="InterPro"/>
</dbReference>
<keyword evidence="3 7" id="KW-0547">Nucleotide-binding</keyword>
<keyword evidence="14" id="KW-1185">Reference proteome</keyword>
<evidence type="ECO:0000256" key="8">
    <source>
        <dbReference type="PIRSR" id="PIRSR630616-3"/>
    </source>
</evidence>
<dbReference type="Proteomes" id="UP000266841">
    <property type="component" value="Unassembled WGS sequence"/>
</dbReference>